<gene>
    <name evidence="7" type="ORF">IE077_000048</name>
</gene>
<dbReference type="InterPro" id="IPR036443">
    <property type="entry name" value="Znf_RanBP2_sf"/>
</dbReference>
<evidence type="ECO:0000256" key="3">
    <source>
        <dbReference type="ARBA" id="ARBA00022833"/>
    </source>
</evidence>
<dbReference type="SUPFAM" id="SSF90209">
    <property type="entry name" value="Ran binding protein zinc finger-like"/>
    <property type="match status" value="1"/>
</dbReference>
<dbReference type="PROSITE" id="PS01358">
    <property type="entry name" value="ZF_RANBP2_1"/>
    <property type="match status" value="1"/>
</dbReference>
<protein>
    <submittedName>
        <fullName evidence="7">Zn-finger in Ran binding protein and others domain-containing protein</fullName>
    </submittedName>
</protein>
<keyword evidence="2 4" id="KW-0863">Zinc-finger</keyword>
<dbReference type="Proteomes" id="UP000823046">
    <property type="component" value="Unassembled WGS sequence"/>
</dbReference>
<evidence type="ECO:0000259" key="6">
    <source>
        <dbReference type="PROSITE" id="PS50199"/>
    </source>
</evidence>
<evidence type="ECO:0000313" key="7">
    <source>
        <dbReference type="EMBL" id="KAF8819500.1"/>
    </source>
</evidence>
<reference evidence="7 8" key="1">
    <citation type="journal article" date="2020" name="bioRxiv">
        <title>Metabolic contributions of an alphaproteobacterial endosymbiont in the apicomplexan Cardiosporidium cionae.</title>
        <authorList>
            <person name="Hunter E.S."/>
            <person name="Paight C.J."/>
            <person name="Lane C.E."/>
        </authorList>
    </citation>
    <scope>NUCLEOTIDE SEQUENCE [LARGE SCALE GENOMIC DNA]</scope>
    <source>
        <strain evidence="7">ESH_2018</strain>
    </source>
</reference>
<comment type="caution">
    <text evidence="7">The sequence shown here is derived from an EMBL/GenBank/DDBJ whole genome shotgun (WGS) entry which is preliminary data.</text>
</comment>
<evidence type="ECO:0000256" key="4">
    <source>
        <dbReference type="PROSITE-ProRule" id="PRU00322"/>
    </source>
</evidence>
<evidence type="ECO:0000256" key="2">
    <source>
        <dbReference type="ARBA" id="ARBA00022771"/>
    </source>
</evidence>
<dbReference type="PROSITE" id="PS50199">
    <property type="entry name" value="ZF_RANBP2_2"/>
    <property type="match status" value="1"/>
</dbReference>
<dbReference type="EMBL" id="JADAQX010000721">
    <property type="protein sequence ID" value="KAF8819500.1"/>
    <property type="molecule type" value="Genomic_DNA"/>
</dbReference>
<sequence>MASRVNVLQQSDLIALRNVLNASTNSSFTENVWGKGQAVVSDIPLERGDSFLHKELEQEILRRFQAMRDNVNYSSSHPFPLNDNWWKHESDISLLHPNQNVGLSTMGKESVSTAPTQLPKILHSSRLLQPLIYDVTGKQDIQNANTNSLGIDFYDRNMSSPFNSYSEHSLGKSGHLPFIMPENNFYSQGLPSKYSSPIILPDNVTPCHAVRDSESESSPSIEHSAFCDSAMTQLVTKAQEIVKALTYDVEHTGSSSPKGAVVNILKTAMLLLGSSDVFQTRSAEKDCIKGVGGPNFSAPTMLAHPDEFKNPSSFLKIYGDPLCGQSPNVGGASPVKNQGGNWVCCNCSNINFPRRFRCNKCNEFRDSNGDEIVSEYAKIVYRHHLRSYRSITSKQGIETPNRRFNNNNQSSYSKNTPKQRVNDSRNINSFNLENPLSVNDCEYGTVNI</sequence>
<evidence type="ECO:0000313" key="8">
    <source>
        <dbReference type="Proteomes" id="UP000823046"/>
    </source>
</evidence>
<keyword evidence="8" id="KW-1185">Reference proteome</keyword>
<evidence type="ECO:0000256" key="5">
    <source>
        <dbReference type="SAM" id="MobiDB-lite"/>
    </source>
</evidence>
<organism evidence="7 8">
    <name type="scientific">Cardiosporidium cionae</name>
    <dbReference type="NCBI Taxonomy" id="476202"/>
    <lineage>
        <taxon>Eukaryota</taxon>
        <taxon>Sar</taxon>
        <taxon>Alveolata</taxon>
        <taxon>Apicomplexa</taxon>
        <taxon>Aconoidasida</taxon>
        <taxon>Nephromycida</taxon>
        <taxon>Cardiosporidium</taxon>
    </lineage>
</organism>
<evidence type="ECO:0000256" key="1">
    <source>
        <dbReference type="ARBA" id="ARBA00022723"/>
    </source>
</evidence>
<name>A0ABQ7J669_9APIC</name>
<proteinExistence type="predicted"/>
<keyword evidence="3" id="KW-0862">Zinc</keyword>
<dbReference type="InterPro" id="IPR001876">
    <property type="entry name" value="Znf_RanBP2"/>
</dbReference>
<accession>A0ABQ7J669</accession>
<keyword evidence="1" id="KW-0479">Metal-binding</keyword>
<feature type="region of interest" description="Disordered" evidence="5">
    <location>
        <begin position="393"/>
        <end position="424"/>
    </location>
</feature>
<feature type="domain" description="RanBP2-type" evidence="6">
    <location>
        <begin position="338"/>
        <end position="367"/>
    </location>
</feature>